<reference evidence="9 10" key="1">
    <citation type="submission" date="2018-09" db="EMBL/GenBank/DDBJ databases">
        <title>YIM 75000 draft genome.</title>
        <authorList>
            <person name="Tang S."/>
            <person name="Feng Y."/>
        </authorList>
    </citation>
    <scope>NUCLEOTIDE SEQUENCE [LARGE SCALE GENOMIC DNA]</scope>
    <source>
        <strain evidence="9 10">YIM 75000</strain>
    </source>
</reference>
<dbReference type="HAMAP" id="MF_01416">
    <property type="entry name" value="ATP_synth_delta_bact"/>
    <property type="match status" value="1"/>
</dbReference>
<dbReference type="GO" id="GO:0005886">
    <property type="term" value="C:plasma membrane"/>
    <property type="evidence" value="ECO:0007669"/>
    <property type="project" value="UniProtKB-SubCell"/>
</dbReference>
<dbReference type="Proteomes" id="UP000265614">
    <property type="component" value="Unassembled WGS sequence"/>
</dbReference>
<accession>A0A3A3Z635</accession>
<dbReference type="OrthoDB" id="5242917at2"/>
<evidence type="ECO:0000256" key="7">
    <source>
        <dbReference type="ARBA" id="ARBA00023310"/>
    </source>
</evidence>
<keyword evidence="8" id="KW-1003">Cell membrane</keyword>
<comment type="function">
    <text evidence="8">This protein is part of the stalk that links CF(0) to CF(1). It either transmits conformational changes from CF(0) to CF(1) or is implicated in proton conduction.</text>
</comment>
<proteinExistence type="inferred from homology"/>
<evidence type="ECO:0000256" key="2">
    <source>
        <dbReference type="ARBA" id="ARBA00022448"/>
    </source>
</evidence>
<dbReference type="Pfam" id="PF00213">
    <property type="entry name" value="OSCP"/>
    <property type="match status" value="1"/>
</dbReference>
<dbReference type="NCBIfam" id="NF009967">
    <property type="entry name" value="PRK13430.1"/>
    <property type="match status" value="1"/>
</dbReference>
<sequence length="271" mass="28565">MQGASRAALAAARERLDALADSGQADLGRLAEELFAVADLLDGNVGLRRALADASRGEQARAGLAEAVLRGQVSEPTVEVLAAAARSRWSAPSELVAGVEVLAGQANAAAAEREGRLDAYEDELFRFQRTVAGAPALRTALSDASAPADHRAALVEDLLAAQAAPETVRAVREAVVHPRGRRLDALLELHGRVAAERRQRLLAHVVAATPLTEQQRERLAGALARQYGRAVQLNVDVDPAVVGGLRVQVGDELVDGTVARRFDVVRRGLAG</sequence>
<dbReference type="AlphaFoldDB" id="A0A3A3Z635"/>
<keyword evidence="6 8" id="KW-0139">CF(1)</keyword>
<dbReference type="PRINTS" id="PR00125">
    <property type="entry name" value="ATPASEDELTA"/>
</dbReference>
<comment type="function">
    <text evidence="8">F(1)F(0) ATP synthase produces ATP from ADP in the presence of a proton or sodium gradient. F-type ATPases consist of two structural domains, F(1) containing the extramembraneous catalytic core and F(0) containing the membrane proton channel, linked together by a central stalk and a peripheral stalk. During catalysis, ATP synthesis in the catalytic domain of F(1) is coupled via a rotary mechanism of the central stalk subunits to proton translocation.</text>
</comment>
<evidence type="ECO:0000256" key="4">
    <source>
        <dbReference type="ARBA" id="ARBA00023065"/>
    </source>
</evidence>
<keyword evidence="10" id="KW-1185">Reference proteome</keyword>
<protein>
    <recommendedName>
        <fullName evidence="8">ATP synthase subunit delta</fullName>
    </recommendedName>
    <alternativeName>
        <fullName evidence="8">ATP synthase F(1) sector subunit delta</fullName>
    </alternativeName>
    <alternativeName>
        <fullName evidence="8">F-type ATPase subunit delta</fullName>
        <shortName evidence="8">F-ATPase subunit delta</shortName>
    </alternativeName>
</protein>
<evidence type="ECO:0000313" key="9">
    <source>
        <dbReference type="EMBL" id="RJK98443.1"/>
    </source>
</evidence>
<organism evidence="9 10">
    <name type="scientific">Vallicoccus soli</name>
    <dbReference type="NCBI Taxonomy" id="2339232"/>
    <lineage>
        <taxon>Bacteria</taxon>
        <taxon>Bacillati</taxon>
        <taxon>Actinomycetota</taxon>
        <taxon>Actinomycetes</taxon>
        <taxon>Motilibacterales</taxon>
        <taxon>Vallicoccaceae</taxon>
        <taxon>Vallicoccus</taxon>
    </lineage>
</organism>
<dbReference type="PANTHER" id="PTHR11910">
    <property type="entry name" value="ATP SYNTHASE DELTA CHAIN"/>
    <property type="match status" value="1"/>
</dbReference>
<name>A0A3A3Z635_9ACTN</name>
<keyword evidence="5 8" id="KW-0472">Membrane</keyword>
<dbReference type="GO" id="GO:0045259">
    <property type="term" value="C:proton-transporting ATP synthase complex"/>
    <property type="evidence" value="ECO:0007669"/>
    <property type="project" value="UniProtKB-KW"/>
</dbReference>
<keyword evidence="7 8" id="KW-0066">ATP synthesis</keyword>
<keyword evidence="3 8" id="KW-0375">Hydrogen ion transport</keyword>
<keyword evidence="4 8" id="KW-0406">Ion transport</keyword>
<dbReference type="InterPro" id="IPR000711">
    <property type="entry name" value="ATPase_OSCP/dsu"/>
</dbReference>
<evidence type="ECO:0000256" key="8">
    <source>
        <dbReference type="HAMAP-Rule" id="MF_01416"/>
    </source>
</evidence>
<evidence type="ECO:0000256" key="1">
    <source>
        <dbReference type="ARBA" id="ARBA00004370"/>
    </source>
</evidence>
<gene>
    <name evidence="8" type="primary">atpH</name>
    <name evidence="9" type="ORF">D5H78_04340</name>
</gene>
<evidence type="ECO:0000256" key="5">
    <source>
        <dbReference type="ARBA" id="ARBA00023136"/>
    </source>
</evidence>
<evidence type="ECO:0000256" key="6">
    <source>
        <dbReference type="ARBA" id="ARBA00023196"/>
    </source>
</evidence>
<keyword evidence="2 8" id="KW-0813">Transport</keyword>
<comment type="similarity">
    <text evidence="8">Belongs to the ATPase delta chain family.</text>
</comment>
<dbReference type="EMBL" id="QZEZ01000001">
    <property type="protein sequence ID" value="RJK98443.1"/>
    <property type="molecule type" value="Genomic_DNA"/>
</dbReference>
<dbReference type="InterPro" id="IPR020781">
    <property type="entry name" value="ATPase_OSCP/d_CS"/>
</dbReference>
<dbReference type="GO" id="GO:0046933">
    <property type="term" value="F:proton-transporting ATP synthase activity, rotational mechanism"/>
    <property type="evidence" value="ECO:0007669"/>
    <property type="project" value="UniProtKB-UniRule"/>
</dbReference>
<evidence type="ECO:0000313" key="10">
    <source>
        <dbReference type="Proteomes" id="UP000265614"/>
    </source>
</evidence>
<evidence type="ECO:0000256" key="3">
    <source>
        <dbReference type="ARBA" id="ARBA00022781"/>
    </source>
</evidence>
<comment type="subcellular location">
    <subcellularLocation>
        <location evidence="8">Cell membrane</location>
        <topology evidence="8">Peripheral membrane protein</topology>
    </subcellularLocation>
    <subcellularLocation>
        <location evidence="1">Membrane</location>
    </subcellularLocation>
</comment>
<dbReference type="PROSITE" id="PS00389">
    <property type="entry name" value="ATPASE_DELTA"/>
    <property type="match status" value="1"/>
</dbReference>
<comment type="caution">
    <text evidence="9">The sequence shown here is derived from an EMBL/GenBank/DDBJ whole genome shotgun (WGS) entry which is preliminary data.</text>
</comment>